<dbReference type="FunFam" id="1.10.10.60:FF:000019">
    <property type="entry name" value="Ligand-dependent corepressor isoform 1"/>
    <property type="match status" value="1"/>
</dbReference>
<keyword evidence="3 6" id="KW-0238">DNA-binding</keyword>
<dbReference type="Proteomes" id="UP000035682">
    <property type="component" value="Unplaced"/>
</dbReference>
<keyword evidence="10" id="KW-1185">Reference proteome</keyword>
<evidence type="ECO:0000256" key="6">
    <source>
        <dbReference type="PROSITE-ProRule" id="PRU00320"/>
    </source>
</evidence>
<dbReference type="EMBL" id="LN609398">
    <property type="protein sequence ID" value="CEF60299.1"/>
    <property type="molecule type" value="Genomic_DNA"/>
</dbReference>
<evidence type="ECO:0000259" key="8">
    <source>
        <dbReference type="PROSITE" id="PS50960"/>
    </source>
</evidence>
<dbReference type="WBParaSite" id="SRAE_X000203700.1">
    <property type="protein sequence ID" value="SRAE_X000203700.1"/>
    <property type="gene ID" value="WBGene00267615"/>
</dbReference>
<dbReference type="GO" id="GO:0003677">
    <property type="term" value="F:DNA binding"/>
    <property type="evidence" value="ECO:0007669"/>
    <property type="project" value="UniProtKB-UniRule"/>
</dbReference>
<feature type="region of interest" description="Disordered" evidence="7">
    <location>
        <begin position="488"/>
        <end position="553"/>
    </location>
</feature>
<dbReference type="PANTHER" id="PTHR21545">
    <property type="entry name" value="TRANSCRIPTION FACTOR MLR1/2"/>
    <property type="match status" value="1"/>
</dbReference>
<reference evidence="11" key="3">
    <citation type="submission" date="2020-12" db="UniProtKB">
        <authorList>
            <consortium name="WormBaseParasite"/>
        </authorList>
    </citation>
    <scope>IDENTIFICATION</scope>
</reference>
<evidence type="ECO:0000256" key="2">
    <source>
        <dbReference type="ARBA" id="ARBA00023015"/>
    </source>
</evidence>
<reference evidence="9" key="1">
    <citation type="submission" date="2014-09" db="EMBL/GenBank/DDBJ databases">
        <authorList>
            <person name="Aslett A.Martin."/>
        </authorList>
    </citation>
    <scope>NUCLEOTIDE SEQUENCE</scope>
    <source>
        <strain evidence="9">ED321 Heterogonic</strain>
    </source>
</reference>
<evidence type="ECO:0000256" key="1">
    <source>
        <dbReference type="ARBA" id="ARBA00004123"/>
    </source>
</evidence>
<evidence type="ECO:0000313" key="12">
    <source>
        <dbReference type="WormBase" id="SRAE_X000203700"/>
    </source>
</evidence>
<dbReference type="GO" id="GO:0005634">
    <property type="term" value="C:nucleus"/>
    <property type="evidence" value="ECO:0007669"/>
    <property type="project" value="UniProtKB-SubCell"/>
</dbReference>
<dbReference type="InterPro" id="IPR009057">
    <property type="entry name" value="Homeodomain-like_sf"/>
</dbReference>
<dbReference type="Pfam" id="PF05225">
    <property type="entry name" value="HTH_psq"/>
    <property type="match status" value="2"/>
</dbReference>
<dbReference type="PROSITE" id="PS50960">
    <property type="entry name" value="HTH_PSQ"/>
    <property type="match status" value="1"/>
</dbReference>
<reference evidence="10" key="2">
    <citation type="submission" date="2014-09" db="EMBL/GenBank/DDBJ databases">
        <authorList>
            <person name="Martin A.A."/>
        </authorList>
    </citation>
    <scope>NUCLEOTIDE SEQUENCE</scope>
    <source>
        <strain evidence="10">ED321</strain>
    </source>
</reference>
<evidence type="ECO:0000313" key="11">
    <source>
        <dbReference type="WBParaSite" id="SRAE_X000203700.1"/>
    </source>
</evidence>
<evidence type="ECO:0000256" key="5">
    <source>
        <dbReference type="ARBA" id="ARBA00023242"/>
    </source>
</evidence>
<protein>
    <submittedName>
        <fullName evidence="9 11">Eip93F</fullName>
    </submittedName>
</protein>
<dbReference type="WormBase" id="SRAE_X000203700">
    <property type="protein sequence ID" value="SRP03714"/>
    <property type="gene ID" value="WBGene00267615"/>
</dbReference>
<comment type="subcellular location">
    <subcellularLocation>
        <location evidence="1 6">Nucleus</location>
    </subcellularLocation>
</comment>
<evidence type="ECO:0000313" key="10">
    <source>
        <dbReference type="Proteomes" id="UP000035682"/>
    </source>
</evidence>
<feature type="compositionally biased region" description="Low complexity" evidence="7">
    <location>
        <begin position="525"/>
        <end position="536"/>
    </location>
</feature>
<dbReference type="RefSeq" id="XP_024499508.1">
    <property type="nucleotide sequence ID" value="XM_024643263.1"/>
</dbReference>
<dbReference type="CTD" id="36385109"/>
<keyword evidence="2" id="KW-0805">Transcription regulation</keyword>
<dbReference type="AlphaFoldDB" id="A0A090KYL6"/>
<dbReference type="GeneID" id="36385109"/>
<keyword evidence="4" id="KW-0804">Transcription</keyword>
<dbReference type="OrthoDB" id="10028342at2759"/>
<name>A0A090KYL6_STRRB</name>
<accession>A0A090KYL6</accession>
<keyword evidence="5 6" id="KW-0539">Nucleus</keyword>
<gene>
    <name evidence="9 11 12" type="ORF">SRAE_X000203700</name>
</gene>
<dbReference type="Gene3D" id="1.10.10.60">
    <property type="entry name" value="Homeodomain-like"/>
    <property type="match status" value="2"/>
</dbReference>
<dbReference type="SUPFAM" id="SSF46689">
    <property type="entry name" value="Homeodomain-like"/>
    <property type="match status" value="2"/>
</dbReference>
<dbReference type="InterPro" id="IPR007889">
    <property type="entry name" value="HTH_Psq"/>
</dbReference>
<evidence type="ECO:0000256" key="3">
    <source>
        <dbReference type="ARBA" id="ARBA00023125"/>
    </source>
</evidence>
<sequence length="662" mass="74460">MMDFTSKQTNQSLEEKLTKDCISLLPSGGPPNSISLTIENFEQIMNTNNNIHESQSITSVENDINENNNVNNTTQSQVIPLSQESTNKHSPQESQPNSMFDNTLLSFLFKQNEISNGISNANDIPNDEILKHLTLTQHKNESQSSLSVEQLNEECTLSKDEETPDTDDNNLGTISADERISKTIIENCSRQKNHEEEIFNAFAANIQLQSYFVQMMKAMMTNMGQDNIHSLPLLQQYSILPQQNISKESTNDIIKNIQNNTISSQINSKKKINDDEPLDLSNKNKLPVLNINSIPTNSTIVDNNDNNSVITESLKLQEQLIQNGALSLFPYTLQSQILKKPTTNTITNKWSSPRGAANRRTYTQSDLEAAVNDIRSGKLGTRRASVVYGIPRSTLRNKIYKLESATSNPEDILIIGKKKRKINNDDIKSKEDEKNSLGSLTESEIYLSKLFNTNKAINVANMINKSPKEKESPNNSLNNAKEIDNLQSSILPTGIEQRNDNDKRLLSRENSFNKTYFGEGSTSRNSSENGDNSNSDGLKKSRPKRGQYRKYDKDALDEAVKSVRRGEMSVHRAGSFFGVPHSTLEYKVKERNLLRIKKRQKSFDEYNLEEKDNLIVEKKNDTSSNNESSSNVLTSLVTSWSMLSRNSENILASIAPKSSINK</sequence>
<feature type="domain" description="HTH psq-type" evidence="8">
    <location>
        <begin position="542"/>
        <end position="594"/>
    </location>
</feature>
<proteinExistence type="predicted"/>
<evidence type="ECO:0000313" key="9">
    <source>
        <dbReference type="EMBL" id="CEF60299.1"/>
    </source>
</evidence>
<evidence type="ECO:0000256" key="7">
    <source>
        <dbReference type="SAM" id="MobiDB-lite"/>
    </source>
</evidence>
<dbReference type="PANTHER" id="PTHR21545:SF13">
    <property type="entry name" value="ECDYSONE-INDUCED PROTEIN 93F, ISOFORM C"/>
    <property type="match status" value="1"/>
</dbReference>
<feature type="compositionally biased region" description="Polar residues" evidence="7">
    <location>
        <begin position="508"/>
        <end position="524"/>
    </location>
</feature>
<organism evidence="9">
    <name type="scientific">Strongyloides ratti</name>
    <name type="common">Parasitic roundworm</name>
    <dbReference type="NCBI Taxonomy" id="34506"/>
    <lineage>
        <taxon>Eukaryota</taxon>
        <taxon>Metazoa</taxon>
        <taxon>Ecdysozoa</taxon>
        <taxon>Nematoda</taxon>
        <taxon>Chromadorea</taxon>
        <taxon>Rhabditida</taxon>
        <taxon>Tylenchina</taxon>
        <taxon>Panagrolaimomorpha</taxon>
        <taxon>Strongyloidoidea</taxon>
        <taxon>Strongyloididae</taxon>
        <taxon>Strongyloides</taxon>
    </lineage>
</organism>
<feature type="compositionally biased region" description="Basic and acidic residues" evidence="7">
    <location>
        <begin position="497"/>
        <end position="507"/>
    </location>
</feature>
<feature type="DNA-binding region" description="H-T-H motif" evidence="6">
    <location>
        <begin position="570"/>
        <end position="590"/>
    </location>
</feature>
<dbReference type="GO" id="GO:0006357">
    <property type="term" value="P:regulation of transcription by RNA polymerase II"/>
    <property type="evidence" value="ECO:0007669"/>
    <property type="project" value="TreeGrafter"/>
</dbReference>
<evidence type="ECO:0000256" key="4">
    <source>
        <dbReference type="ARBA" id="ARBA00023163"/>
    </source>
</evidence>